<feature type="compositionally biased region" description="Pro residues" evidence="1">
    <location>
        <begin position="907"/>
        <end position="940"/>
    </location>
</feature>
<dbReference type="Proteomes" id="UP000218785">
    <property type="component" value="Plasmid plasmid4"/>
</dbReference>
<geneLocation type="plasmid" evidence="6">
    <name>Plasmid4 dna</name>
</geneLocation>
<dbReference type="InterPro" id="IPR014059">
    <property type="entry name" value="TraI/TrwC_relax"/>
</dbReference>
<feature type="region of interest" description="Disordered" evidence="1">
    <location>
        <begin position="862"/>
        <end position="954"/>
    </location>
</feature>
<dbReference type="PANTHER" id="PTHR34985:SF1">
    <property type="entry name" value="SLR0554 PROTEIN"/>
    <property type="match status" value="1"/>
</dbReference>
<dbReference type="KEGG" id="ttq:NIES37_73540"/>
<feature type="domain" description="(+)RNA virus helicase C-terminal" evidence="2">
    <location>
        <begin position="746"/>
        <end position="820"/>
    </location>
</feature>
<dbReference type="RefSeq" id="WP_096585669.1">
    <property type="nucleotide sequence ID" value="NZ_CAWNJS010000005.1"/>
</dbReference>
<evidence type="ECO:0000259" key="4">
    <source>
        <dbReference type="Pfam" id="PF12965"/>
    </source>
</evidence>
<dbReference type="InterPro" id="IPR024385">
    <property type="entry name" value="DUF3854"/>
</dbReference>
<dbReference type="NCBIfam" id="TIGR02686">
    <property type="entry name" value="relax_trwC"/>
    <property type="match status" value="1"/>
</dbReference>
<dbReference type="PANTHER" id="PTHR34985">
    <property type="entry name" value="SLR0554 PROTEIN"/>
    <property type="match status" value="1"/>
</dbReference>
<name>A0A1Z4NC87_9CYAN</name>
<proteinExistence type="predicted"/>
<organism evidence="5 6">
    <name type="scientific">Tolypothrix tenuis PCC 7101</name>
    <dbReference type="NCBI Taxonomy" id="231146"/>
    <lineage>
        <taxon>Bacteria</taxon>
        <taxon>Bacillati</taxon>
        <taxon>Cyanobacteriota</taxon>
        <taxon>Cyanophyceae</taxon>
        <taxon>Nostocales</taxon>
        <taxon>Tolypothrichaceae</taxon>
        <taxon>Tolypothrix</taxon>
    </lineage>
</organism>
<dbReference type="InterPro" id="IPR027351">
    <property type="entry name" value="(+)RNA_virus_helicase_core_dom"/>
</dbReference>
<gene>
    <name evidence="5" type="ORF">NIES37_73540</name>
</gene>
<feature type="region of interest" description="Disordered" evidence="1">
    <location>
        <begin position="1473"/>
        <end position="1493"/>
    </location>
</feature>
<evidence type="ECO:0000259" key="3">
    <source>
        <dbReference type="Pfam" id="PF08751"/>
    </source>
</evidence>
<feature type="compositionally biased region" description="Polar residues" evidence="1">
    <location>
        <begin position="1473"/>
        <end position="1483"/>
    </location>
</feature>
<feature type="domain" description="DUF3854" evidence="4">
    <location>
        <begin position="1135"/>
        <end position="1258"/>
    </location>
</feature>
<dbReference type="Gene3D" id="3.40.50.300">
    <property type="entry name" value="P-loop containing nucleotide triphosphate hydrolases"/>
    <property type="match status" value="2"/>
</dbReference>
<dbReference type="NCBIfam" id="NF041492">
    <property type="entry name" value="MobF"/>
    <property type="match status" value="1"/>
</dbReference>
<dbReference type="Pfam" id="PF08751">
    <property type="entry name" value="TrwC"/>
    <property type="match status" value="1"/>
</dbReference>
<dbReference type="InterPro" id="IPR027417">
    <property type="entry name" value="P-loop_NTPase"/>
</dbReference>
<protein>
    <submittedName>
        <fullName evidence="5">Mobilization protein TraI-like protein</fullName>
    </submittedName>
</protein>
<dbReference type="InterPro" id="IPR014862">
    <property type="entry name" value="TrwC"/>
</dbReference>
<feature type="compositionally biased region" description="Basic and acidic residues" evidence="1">
    <location>
        <begin position="872"/>
        <end position="893"/>
    </location>
</feature>
<evidence type="ECO:0000313" key="6">
    <source>
        <dbReference type="Proteomes" id="UP000218785"/>
    </source>
</evidence>
<dbReference type="SUPFAM" id="SSF52540">
    <property type="entry name" value="P-loop containing nucleoside triphosphate hydrolases"/>
    <property type="match status" value="2"/>
</dbReference>
<keyword evidence="6" id="KW-1185">Reference proteome</keyword>
<reference evidence="5 6" key="1">
    <citation type="submission" date="2017-06" db="EMBL/GenBank/DDBJ databases">
        <title>Genome sequencing of cyanobaciteial culture collection at National Institute for Environmental Studies (NIES).</title>
        <authorList>
            <person name="Hirose Y."/>
            <person name="Shimura Y."/>
            <person name="Fujisawa T."/>
            <person name="Nakamura Y."/>
            <person name="Kawachi M."/>
        </authorList>
    </citation>
    <scope>NUCLEOTIDE SEQUENCE [LARGE SCALE GENOMIC DNA]</scope>
    <source>
        <strain evidence="5 6">NIES-37</strain>
        <plasmid evidence="6">Plasmid4 dna</plasmid>
    </source>
</reference>
<evidence type="ECO:0000256" key="1">
    <source>
        <dbReference type="SAM" id="MobiDB-lite"/>
    </source>
</evidence>
<accession>A0A1Z4NC87</accession>
<keyword evidence="5" id="KW-0614">Plasmid</keyword>
<dbReference type="Pfam" id="PF01443">
    <property type="entry name" value="Viral_helicase1"/>
    <property type="match status" value="1"/>
</dbReference>
<sequence>MLTAKNTEPQQAVHYFMEGYYQEGTSRWSGQGAKKLGLSGAVDQQETFTNIVNGLSPDGSQHLAKRKLDSSQRRAATDLTFSAPKSVSLQALVGGDEKLITAHQLAVQKTIQLIEERYSYTRVTTDTHRVATRTGNLVVAEFDHIETRELDPHLHTHAVVMNMTQLDNGEWYSLLNDEIFKNKKFLGMVYQNYLALEVEKLGYQVQPKKHGQFEIKGFREQDLQEFSKRRQQILTEAGENATWAEREAAWTATRNKKQKINPQELKAKWQEEAVALGIKFVQAGAVQPEQKPRLVSDENLEEAIAHCSERNVAFTQEDLEKFILNQGLATDVSLIEPLIKVNSELLSLSQDKRDFTTLAAVNRELATIKLMQSGQGKVNALAHQEVVSSHLEKTALNPDQRRAVLDTATTTDQFTAWQGVAGAGKTFALKELKAIAAASGYTIKGFAPSSMAAKVLSLELEVQAETVARLLETEALEEIEPNQIWVVDEAGLLSAKDAQALLERAALEQARVLLVGDTKQLSAVLAGNPFKSLQQAGIKTSYLNSSNRQRAPKLKLAVDLVAEGRIQEGFERLDENGYIQTVTESDKIEAIARDYITVTPSHRARTLVLAGTNKERLAITQAIRERLKAEGSLGTATTITQLQAKDLTSVQMRYTHNFELGDMVMPTRSYKRRGLEKGQLYSVVGKDSDGLTLLASDGKYYQVDTGFDKAVYQRQQIEIAEGDRLRWTKNDRQLGRRNGQEFVVTAIDSNNAQIQYLDSAQTEFINLQQAQHLDYAIVSTTYSSQGKTADRVLIAADHTIGQESFYVAVSRARYDLKLYTEDKDSLLALAQSSRAKENALSALRQKELAKLHQSKPEKETVANAVIVARSPEAGERRSRGAIEQRSKAAEEQRSGGAEEQFYTESSPLPPYPSIPLPSPSPLPPCPSAPLPSPSPLPPCTPAQEPFTQSPVIKKPVPTSLQPKVAFWTPSNLGESPERLDSQHLRELVEDSAIHPKIAALNFKSLHQTLDWEHEAWEYLMYSDQLPRTNTGKLSSDFMSKYTHIESGGWWCDAGVNPKSFAGLQPGAKPERKLWGCYKPNNPREKADKPGKVIKYEHPPKTELSIFLLDVPDDIAECIYEKFGVQPTESDRVSGFWYCVWKHNLPVTITEGAKKAASLLSQGHPAIGLPGIYAGYRSKDELGEKMKARLMDELAVFATPEREITFCFDYETRPETQRNIEIAISRTGRLLEEQGASVSVVTLPGPNKGVDDLIVAQGALAYEKAYSSASTLKAWRDNNNQQRHASPAPPKKLSDFERKQLLLQRFSGQLTQMAFKKAIDALTDQQLLYLEQAVKEYFAQPLAQVPAPIDRQAIESEISHLQPQIDSLWLEHAHQEKAIRTMELFPLHQLSNKYNEALEQQLQTIGTIKELVTHKHQLQLKIQEYETRRENHDSWEKEQQTVEMKTMAQILKSPELQSRLTSIKDEIELKKQQLQARLSISRQPSPQPRRGLRR</sequence>
<dbReference type="Pfam" id="PF13604">
    <property type="entry name" value="AAA_30"/>
    <property type="match status" value="1"/>
</dbReference>
<dbReference type="SUPFAM" id="SSF55464">
    <property type="entry name" value="Origin of replication-binding domain, RBD-like"/>
    <property type="match status" value="1"/>
</dbReference>
<evidence type="ECO:0000259" key="2">
    <source>
        <dbReference type="Pfam" id="PF01443"/>
    </source>
</evidence>
<dbReference type="Pfam" id="PF12965">
    <property type="entry name" value="DUF3854"/>
    <property type="match status" value="1"/>
</dbReference>
<feature type="domain" description="TrwC relaxase" evidence="3">
    <location>
        <begin position="11"/>
        <end position="275"/>
    </location>
</feature>
<dbReference type="EMBL" id="AP018252">
    <property type="protein sequence ID" value="BAZ03341.1"/>
    <property type="molecule type" value="Genomic_DNA"/>
</dbReference>
<dbReference type="CDD" id="cd18809">
    <property type="entry name" value="SF1_C_RecD"/>
    <property type="match status" value="1"/>
</dbReference>
<evidence type="ECO:0000313" key="5">
    <source>
        <dbReference type="EMBL" id="BAZ03341.1"/>
    </source>
</evidence>
<dbReference type="GO" id="GO:0005524">
    <property type="term" value="F:ATP binding"/>
    <property type="evidence" value="ECO:0007669"/>
    <property type="project" value="InterPro"/>
</dbReference>